<name>A0ACB8AKB0_9AGAM</name>
<protein>
    <submittedName>
        <fullName evidence="1">Uncharacterized protein</fullName>
    </submittedName>
</protein>
<accession>A0ACB8AKB0</accession>
<sequence length="417" mass="46467">MAFYLHAKYDWLALAPGDDPGDIDIFSEPAISMERTAAFWDIFGALWSTFPKKALDADAPRRHGVVSDVGIGVEYQRVVLASPPAQLVEDLNDKFLANEGTISALQNAMEYISRRHQEDQRQSHDEIAAKQVTIDGMAEQMANKDLAIMSLNSTARIENLRHDEDLSKMHDAMTTKQRVIDELKSELDVSVVERGQQLLELIALRQEVSQLNNFNSGLTSANLTLKAHLDKLSSAVVQMFPGSDDEEDDDDDEEDDDDDEEDDDDDEEDDDEEDGDDDDGDEDEDRRDHHSATPLSPAPQKVSRIPRWTSLLKYPKRSHLTTTSLPPRVIKPDAALVPATMQPDAVASSSPSVSTPRSKFKIRSKDSFSDVPRRRLQLQKTLSSTITSISTSSTSTITSPTPKSKNTVAKARKPFRF</sequence>
<dbReference type="EMBL" id="MU267620">
    <property type="protein sequence ID" value="KAH7913986.1"/>
    <property type="molecule type" value="Genomic_DNA"/>
</dbReference>
<keyword evidence="2" id="KW-1185">Reference proteome</keyword>
<organism evidence="1 2">
    <name type="scientific">Hygrophoropsis aurantiaca</name>
    <dbReference type="NCBI Taxonomy" id="72124"/>
    <lineage>
        <taxon>Eukaryota</taxon>
        <taxon>Fungi</taxon>
        <taxon>Dikarya</taxon>
        <taxon>Basidiomycota</taxon>
        <taxon>Agaricomycotina</taxon>
        <taxon>Agaricomycetes</taxon>
        <taxon>Agaricomycetidae</taxon>
        <taxon>Boletales</taxon>
        <taxon>Coniophorineae</taxon>
        <taxon>Hygrophoropsidaceae</taxon>
        <taxon>Hygrophoropsis</taxon>
    </lineage>
</organism>
<comment type="caution">
    <text evidence="1">The sequence shown here is derived from an EMBL/GenBank/DDBJ whole genome shotgun (WGS) entry which is preliminary data.</text>
</comment>
<reference evidence="1" key="1">
    <citation type="journal article" date="2021" name="New Phytol.">
        <title>Evolutionary innovations through gain and loss of genes in the ectomycorrhizal Boletales.</title>
        <authorList>
            <person name="Wu G."/>
            <person name="Miyauchi S."/>
            <person name="Morin E."/>
            <person name="Kuo A."/>
            <person name="Drula E."/>
            <person name="Varga T."/>
            <person name="Kohler A."/>
            <person name="Feng B."/>
            <person name="Cao Y."/>
            <person name="Lipzen A."/>
            <person name="Daum C."/>
            <person name="Hundley H."/>
            <person name="Pangilinan J."/>
            <person name="Johnson J."/>
            <person name="Barry K."/>
            <person name="LaButti K."/>
            <person name="Ng V."/>
            <person name="Ahrendt S."/>
            <person name="Min B."/>
            <person name="Choi I.G."/>
            <person name="Park H."/>
            <person name="Plett J.M."/>
            <person name="Magnuson J."/>
            <person name="Spatafora J.W."/>
            <person name="Nagy L.G."/>
            <person name="Henrissat B."/>
            <person name="Grigoriev I.V."/>
            <person name="Yang Z.L."/>
            <person name="Xu J."/>
            <person name="Martin F.M."/>
        </authorList>
    </citation>
    <scope>NUCLEOTIDE SEQUENCE</scope>
    <source>
        <strain evidence="1">ATCC 28755</strain>
    </source>
</reference>
<dbReference type="Proteomes" id="UP000790377">
    <property type="component" value="Unassembled WGS sequence"/>
</dbReference>
<gene>
    <name evidence="1" type="ORF">BJ138DRAFT_501572</name>
</gene>
<evidence type="ECO:0000313" key="2">
    <source>
        <dbReference type="Proteomes" id="UP000790377"/>
    </source>
</evidence>
<evidence type="ECO:0000313" key="1">
    <source>
        <dbReference type="EMBL" id="KAH7913986.1"/>
    </source>
</evidence>
<proteinExistence type="predicted"/>